<dbReference type="SUPFAM" id="SSF57850">
    <property type="entry name" value="RING/U-box"/>
    <property type="match status" value="3"/>
</dbReference>
<feature type="compositionally biased region" description="Basic and acidic residues" evidence="12">
    <location>
        <begin position="1156"/>
        <end position="1172"/>
    </location>
</feature>
<dbReference type="Gene3D" id="1.20.120.1750">
    <property type="match status" value="1"/>
</dbReference>
<comment type="catalytic activity">
    <reaction evidence="1">
        <text>[E2 ubiquitin-conjugating enzyme]-S-ubiquitinyl-L-cysteine + [acceptor protein]-L-lysine = [E2 ubiquitin-conjugating enzyme]-L-cysteine + [acceptor protein]-N(6)-ubiquitinyl-L-lysine.</text>
        <dbReference type="EC" id="2.3.2.31"/>
    </reaction>
</comment>
<dbReference type="Pfam" id="PF22191">
    <property type="entry name" value="IBR_1"/>
    <property type="match status" value="1"/>
</dbReference>
<evidence type="ECO:0000256" key="3">
    <source>
        <dbReference type="ARBA" id="ARBA00005884"/>
    </source>
</evidence>
<keyword evidence="5" id="KW-0808">Transferase</keyword>
<feature type="compositionally biased region" description="Acidic residues" evidence="12">
    <location>
        <begin position="1468"/>
        <end position="1478"/>
    </location>
</feature>
<feature type="compositionally biased region" description="Basic and acidic residues" evidence="12">
    <location>
        <begin position="2189"/>
        <end position="2200"/>
    </location>
</feature>
<feature type="compositionally biased region" description="Gly residues" evidence="12">
    <location>
        <begin position="1039"/>
        <end position="1049"/>
    </location>
</feature>
<feature type="region of interest" description="Disordered" evidence="12">
    <location>
        <begin position="969"/>
        <end position="1000"/>
    </location>
</feature>
<feature type="region of interest" description="Disordered" evidence="12">
    <location>
        <begin position="1148"/>
        <end position="1343"/>
    </location>
</feature>
<feature type="compositionally biased region" description="Pro residues" evidence="12">
    <location>
        <begin position="1945"/>
        <end position="1981"/>
    </location>
</feature>
<protein>
    <recommendedName>
        <fullName evidence="4">RBR-type E3 ubiquitin transferase</fullName>
        <ecNumber evidence="4">2.3.2.31</ecNumber>
    </recommendedName>
</protein>
<feature type="compositionally biased region" description="Basic and acidic residues" evidence="12">
    <location>
        <begin position="2294"/>
        <end position="2317"/>
    </location>
</feature>
<dbReference type="PANTHER" id="PTHR11685">
    <property type="entry name" value="RBR FAMILY RING FINGER AND IBR DOMAIN-CONTAINING"/>
    <property type="match status" value="1"/>
</dbReference>
<feature type="domain" description="RING-type" evidence="14">
    <location>
        <begin position="332"/>
        <end position="550"/>
    </location>
</feature>
<accession>A0A9W6F6E1</accession>
<keyword evidence="6" id="KW-0479">Metal-binding</keyword>
<dbReference type="InterPro" id="IPR013083">
    <property type="entry name" value="Znf_RING/FYVE/PHD"/>
</dbReference>
<feature type="region of interest" description="Disordered" evidence="12">
    <location>
        <begin position="2103"/>
        <end position="2147"/>
    </location>
</feature>
<evidence type="ECO:0000256" key="6">
    <source>
        <dbReference type="ARBA" id="ARBA00022723"/>
    </source>
</evidence>
<feature type="compositionally biased region" description="Low complexity" evidence="12">
    <location>
        <begin position="2280"/>
        <end position="2293"/>
    </location>
</feature>
<dbReference type="OrthoDB" id="9977870at2759"/>
<evidence type="ECO:0000256" key="8">
    <source>
        <dbReference type="ARBA" id="ARBA00022771"/>
    </source>
</evidence>
<feature type="region of interest" description="Disordered" evidence="12">
    <location>
        <begin position="202"/>
        <end position="229"/>
    </location>
</feature>
<feature type="region of interest" description="Disordered" evidence="12">
    <location>
        <begin position="1"/>
        <end position="33"/>
    </location>
</feature>
<feature type="region of interest" description="Disordered" evidence="12">
    <location>
        <begin position="2379"/>
        <end position="2417"/>
    </location>
</feature>
<dbReference type="InterPro" id="IPR002867">
    <property type="entry name" value="IBR_dom"/>
</dbReference>
<dbReference type="InterPro" id="IPR017907">
    <property type="entry name" value="Znf_RING_CS"/>
</dbReference>
<feature type="compositionally biased region" description="Gly residues" evidence="12">
    <location>
        <begin position="1087"/>
        <end position="1097"/>
    </location>
</feature>
<feature type="compositionally biased region" description="Low complexity" evidence="12">
    <location>
        <begin position="1455"/>
        <end position="1467"/>
    </location>
</feature>
<keyword evidence="8 11" id="KW-0863">Zinc-finger</keyword>
<evidence type="ECO:0000256" key="7">
    <source>
        <dbReference type="ARBA" id="ARBA00022737"/>
    </source>
</evidence>
<dbReference type="EC" id="2.3.2.31" evidence="4"/>
<feature type="compositionally biased region" description="Basic and acidic residues" evidence="12">
    <location>
        <begin position="823"/>
        <end position="836"/>
    </location>
</feature>
<feature type="compositionally biased region" description="Low complexity" evidence="12">
    <location>
        <begin position="1376"/>
        <end position="1390"/>
    </location>
</feature>
<dbReference type="GO" id="GO:0008270">
    <property type="term" value="F:zinc ion binding"/>
    <property type="evidence" value="ECO:0007669"/>
    <property type="project" value="UniProtKB-KW"/>
</dbReference>
<keyword evidence="9" id="KW-0833">Ubl conjugation pathway</keyword>
<feature type="region of interest" description="Disordered" evidence="12">
    <location>
        <begin position="1028"/>
        <end position="1097"/>
    </location>
</feature>
<feature type="region of interest" description="Disordered" evidence="12">
    <location>
        <begin position="682"/>
        <end position="716"/>
    </location>
</feature>
<dbReference type="InterPro" id="IPR044066">
    <property type="entry name" value="TRIAD_supradom"/>
</dbReference>
<evidence type="ECO:0000259" key="13">
    <source>
        <dbReference type="PROSITE" id="PS50089"/>
    </source>
</evidence>
<dbReference type="InterPro" id="IPR001841">
    <property type="entry name" value="Znf_RING"/>
</dbReference>
<dbReference type="Proteomes" id="UP001165080">
    <property type="component" value="Unassembled WGS sequence"/>
</dbReference>
<evidence type="ECO:0000256" key="10">
    <source>
        <dbReference type="ARBA" id="ARBA00022833"/>
    </source>
</evidence>
<evidence type="ECO:0000256" key="4">
    <source>
        <dbReference type="ARBA" id="ARBA00012251"/>
    </source>
</evidence>
<feature type="region of interest" description="Disordered" evidence="12">
    <location>
        <begin position="1755"/>
        <end position="1780"/>
    </location>
</feature>
<sequence length="2544" mass="254143">MEGDDSAEFDKSTRRRRQHLRAQNAAIEQTEVRRPRRTVEGLLTELAMHGPLPDFAPIPVMENDDDDDVPPLPLVERTRQPQRMVGVQAAMPLDALPVDWMGRLDQRRGGFWGLVPAHVPKRDPEVIVIDDDDDEDPPAVLPQLQLADGAGLAALHKADPHGVADDGGVEAMGTAARGGARGGTPARGVLVEPLRSAAAARRATRDFAKVPGRKSATAAGTDAVGAPAAAATGGGPVGAGDGGNGGNAAGAATAGAGPSAAAAAAAAESGAAPTGAAAVAAVGPTGSAGTTAAGGAAQAGAAAGAGAGAAAGRAAAANSSDRHAAEPGPSGQQLTCGICLDEQPAQAFHTIEACRHQYCRDCLTRHVQLAAREKVFPVRCPQPNCRGPGVSVAEGLTLLNTAEDREKLTMLEVESSLPQHLRFYCPNPACSLLMILDDGEVPEDAPVRCHGCRKQLCARCRVVWHSGLSCAQHRALQSQQGGGEDAALLGVAGERGWKPCPQCRNLVELAHGCNHITCKCGAEWCYKCGAPWRRLQPAGGAVGGFLRGRSMPTCSCRLWDDNNRRLEQEFRARWYARNGIPAEVARRRAVDELVDLGILQHNQQAGQGQGQGQGQQQNNPNQPAGAAAAAAGEGAAAADEELRLAGFRRPMRLAAMQWRGALGLGPALPPMVVIAREAVDADSNRRARDVAGPGGAAGGPEPGAAVNGAKAPEADGGGGVARRFVVPAALRTPVPNLVIGPLGGAEADGGGAAAGRLGTPGAGAAAAGRRLSRVQLRLQARQEMRAAHMAMRAAVKARSAAGGTAGAAEAGTQPQPAPQEPAGARDTDPQRQEARSSRTAIPLAAEGAASGSGPGPGPGVGAGAVAGAALNLLGPMQFVPCVELPWRRNAAAAGGGEDVGGAARRPERLNTFGLLPDFPAPLDDIEMELNMLRDLQQDTLMAVRRGLDLGPRMALPFVPWAHVPPPEPRRPWVPAPPPPQPAQPPAPQGQLPQTQGAASTLGQLQVDRRPYPWREPDGHDAQSQAVLAAAGAGPQQPGGARGGAGGSGSGSPRRTLERLKRLDREGKERLRRAGIVPLPPQRPLPQQGGGGGGGGGLVEALRSAFRGAMAGDGAAAGVAAAAAKAPAGGPAGAGAAAAEAGARAGAGAGAAGEAGQGDREREKQGKMEDVRLQRPRSLVQAAGRHHRGLERRDAGGGYQLGKRTGSGGSTDGEGDGGGCGREGPAGAAARSDSQNIPDLVTDSESDSESDGGAGGDGWARVLRRQRRQQARDKLRTAAAEAEKRMRSGTGAPGTGGGCQGGGGVGSVAALGERDAADRTKASEKDRAADAGRVPGFRLNARRDPGRLGLTEELNAQTFRSIEAAMVATNAAVAAAPQNGGAHGPAGAADGAGRRTRPAAPPLLRWARMARAEVEQRTPAGAARRCPTRGVASGQRGAEGEASNARRGKSSPAGPSSSSSSSSSSESSSSEEEEEEEEVGSDRLQERREPGQAPPPAPVAAAAAAPAPQPQPAAAPQVRVKPDGESDSAAGRGVVSPLPPLQQQRLQTMEGPTQGRAQAAGAQPAADAVARGAEAAAALMGPAHWARVRAEAQCRAESAARAAASAMRRALARRAAAKEAVRAATAITTDRERERERAEAAAESAVRAEAVGGAVVGAAPAAGDGVAGAAGGTPPAAAWLEGRHGLVRLDRAGGGAAAAEPAAPADAAAAASAAAMAAAAEARANGQQPARASARGEGLSRGEQVAVDVLLHRMTDRLAGQKRQRSRDDEGDDQPPAKSVAVAAAARGAAAAAGRQPALALAPAPAAAAAAAHDASMARANPWIAWSRQHAPEGAPPKLRGKDCASGSGPVAGGAGHSGRVELPGVHAQAGRSSQEQSKNSQQRRLEAAVDGAGGSGGGVGAGRQLSAGTEDRGAEPGPRPRRRRRLSGPFDTAEEPRGAGLSTPPAAPPPLPPRQRPLEPAPAPAPRPLGAPASPPPPPQQPAGLWLSGDVYGRWASLGPGPAIKVKRERVEAAIEAGPMPAAADAGSGSGSAAAPGAAAAGPMAAAAQAGSTAAAAANAAQGAVTPPVQFRWVPASRGPNGGAARDGGGVAAAVRRTVPSPAAAVRRVKTHRVGDAVPASGASGVAAGGGSTPPAPAAESRDGAVAPPLGVAGRRCDPAAAVRVPPMCSLTRMYSEFAARYAQLAAEDRARRHSGEPGQDRGGGAAGLSGPGATGGAAAGAVTAVASGAPGAGGGATRSDADGDRLDGERLLVRPAPARRRPARAVDTPAASAGMTQQGSDGATGSASAGEAATRRPDVGAEMDTDRRQNGGEGRDGGASGSSGGGRRRRRRRRDSSGFDASDSGGDGGGVACAPRVPQSAGMEAGPQAQQPLLLLPLQPPVPEGACAGATGPPAPADGNVPAVAGPDVDQQGAAVPPSPAAALAAAAGADPTALLPLPQAGGVQVLPAHILQVPTNGDGAAAVTVAAAAVANAAAAAANGVVGGGGGSQPPAPPPVVVQVVLQVVHQGSGPLSQVTLDEVRQQLDGLLAGVRQQQQQHQHQQ</sequence>
<dbReference type="GO" id="GO:0061630">
    <property type="term" value="F:ubiquitin protein ligase activity"/>
    <property type="evidence" value="ECO:0007669"/>
    <property type="project" value="UniProtKB-EC"/>
</dbReference>
<feature type="compositionally biased region" description="Polar residues" evidence="12">
    <location>
        <begin position="1870"/>
        <end position="1882"/>
    </location>
</feature>
<proteinExistence type="inferred from homology"/>
<dbReference type="PROSITE" id="PS50089">
    <property type="entry name" value="ZF_RING_2"/>
    <property type="match status" value="1"/>
</dbReference>
<gene>
    <name evidence="15" type="primary">PLEST007664</name>
    <name evidence="15" type="ORF">PLESTB_001328000</name>
</gene>
<dbReference type="CDD" id="cd22584">
    <property type="entry name" value="Rcat_RBR_unk"/>
    <property type="match status" value="1"/>
</dbReference>
<feature type="compositionally biased region" description="Low complexity" evidence="12">
    <location>
        <begin position="2220"/>
        <end position="2230"/>
    </location>
</feature>
<keyword evidence="10" id="KW-0862">Zinc</keyword>
<feature type="compositionally biased region" description="Pro residues" evidence="12">
    <location>
        <begin position="969"/>
        <end position="987"/>
    </location>
</feature>
<feature type="region of interest" description="Disordered" evidence="12">
    <location>
        <begin position="798"/>
        <end position="839"/>
    </location>
</feature>
<feature type="compositionally biased region" description="Low complexity" evidence="12">
    <location>
        <begin position="1553"/>
        <end position="1564"/>
    </location>
</feature>
<dbReference type="EMBL" id="BRXU01000021">
    <property type="protein sequence ID" value="GLC58182.1"/>
    <property type="molecule type" value="Genomic_DNA"/>
</dbReference>
<feature type="region of interest" description="Disordered" evidence="12">
    <location>
        <begin position="1829"/>
        <end position="1987"/>
    </location>
</feature>
<dbReference type="PROSITE" id="PS51873">
    <property type="entry name" value="TRIAD"/>
    <property type="match status" value="1"/>
</dbReference>
<evidence type="ECO:0000256" key="9">
    <source>
        <dbReference type="ARBA" id="ARBA00022786"/>
    </source>
</evidence>
<keyword evidence="16" id="KW-1185">Reference proteome</keyword>
<feature type="compositionally biased region" description="Basic and acidic residues" evidence="12">
    <location>
        <begin position="1269"/>
        <end position="1285"/>
    </location>
</feature>
<dbReference type="CDD" id="cd22582">
    <property type="entry name" value="BRcat_RBR_unk"/>
    <property type="match status" value="1"/>
</dbReference>
<feature type="compositionally biased region" description="Low complexity" evidence="12">
    <location>
        <begin position="614"/>
        <end position="633"/>
    </location>
</feature>
<feature type="compositionally biased region" description="Gly residues" evidence="12">
    <location>
        <begin position="1290"/>
        <end position="1305"/>
    </location>
</feature>
<evidence type="ECO:0000256" key="1">
    <source>
        <dbReference type="ARBA" id="ARBA00001798"/>
    </source>
</evidence>
<comment type="function">
    <text evidence="2">Might act as an E3 ubiquitin-protein ligase, or as part of E3 complex, which accepts ubiquitin from specific E2 ubiquitin-conjugating enzymes and then transfers it to substrates.</text>
</comment>
<reference evidence="15 16" key="1">
    <citation type="journal article" date="2023" name="Commun. Biol.">
        <title>Reorganization of the ancestral sex-determining regions during the evolution of trioecy in Pleodorina starrii.</title>
        <authorList>
            <person name="Takahashi K."/>
            <person name="Suzuki S."/>
            <person name="Kawai-Toyooka H."/>
            <person name="Yamamoto K."/>
            <person name="Hamaji T."/>
            <person name="Ootsuki R."/>
            <person name="Yamaguchi H."/>
            <person name="Kawachi M."/>
            <person name="Higashiyama T."/>
            <person name="Nozaki H."/>
        </authorList>
    </citation>
    <scope>NUCLEOTIDE SEQUENCE [LARGE SCALE GENOMIC DNA]</scope>
    <source>
        <strain evidence="15 16">NIES-4479</strain>
    </source>
</reference>
<evidence type="ECO:0000256" key="11">
    <source>
        <dbReference type="PROSITE-ProRule" id="PRU00175"/>
    </source>
</evidence>
<dbReference type="GO" id="GO:0016567">
    <property type="term" value="P:protein ubiquitination"/>
    <property type="evidence" value="ECO:0007669"/>
    <property type="project" value="InterPro"/>
</dbReference>
<comment type="caution">
    <text evidence="15">The sequence shown here is derived from an EMBL/GenBank/DDBJ whole genome shotgun (WGS) entry which is preliminary data.</text>
</comment>
<feature type="compositionally biased region" description="Gly residues" evidence="12">
    <location>
        <begin position="1195"/>
        <end position="1223"/>
    </location>
</feature>
<name>A0A9W6F6E1_9CHLO</name>
<dbReference type="SMART" id="SM00647">
    <property type="entry name" value="IBR"/>
    <property type="match status" value="2"/>
</dbReference>
<dbReference type="PROSITE" id="PS00518">
    <property type="entry name" value="ZF_RING_1"/>
    <property type="match status" value="1"/>
</dbReference>
<feature type="compositionally biased region" description="Low complexity" evidence="12">
    <location>
        <begin position="1028"/>
        <end position="1038"/>
    </location>
</feature>
<dbReference type="Gene3D" id="3.30.40.10">
    <property type="entry name" value="Zinc/RING finger domain, C3HC4 (zinc finger)"/>
    <property type="match status" value="1"/>
</dbReference>
<feature type="compositionally biased region" description="Gly residues" evidence="12">
    <location>
        <begin position="1891"/>
        <end position="1901"/>
    </location>
</feature>
<feature type="region of interest" description="Disordered" evidence="12">
    <location>
        <begin position="1376"/>
        <end position="1564"/>
    </location>
</feature>
<comment type="similarity">
    <text evidence="3">Belongs to the RBR family. Ariadne subfamily.</text>
</comment>
<feature type="compositionally biased region" description="Gly residues" evidence="12">
    <location>
        <begin position="692"/>
        <end position="701"/>
    </location>
</feature>
<feature type="compositionally biased region" description="Basic and acidic residues" evidence="12">
    <location>
        <begin position="1054"/>
        <end position="1068"/>
    </location>
</feature>
<feature type="region of interest" description="Disordered" evidence="12">
    <location>
        <begin position="2189"/>
        <end position="2367"/>
    </location>
</feature>
<feature type="compositionally biased region" description="Basic and acidic residues" evidence="12">
    <location>
        <begin position="1479"/>
        <end position="1489"/>
    </location>
</feature>
<feature type="compositionally biased region" description="Basic and acidic residues" evidence="12">
    <location>
        <begin position="1311"/>
        <end position="1329"/>
    </location>
</feature>
<evidence type="ECO:0000256" key="12">
    <source>
        <dbReference type="SAM" id="MobiDB-lite"/>
    </source>
</evidence>
<keyword evidence="7" id="KW-0677">Repeat</keyword>
<evidence type="ECO:0000313" key="16">
    <source>
        <dbReference type="Proteomes" id="UP001165080"/>
    </source>
</evidence>
<feature type="compositionally biased region" description="Low complexity" evidence="12">
    <location>
        <begin position="798"/>
        <end position="822"/>
    </location>
</feature>
<feature type="region of interest" description="Disordered" evidence="12">
    <location>
        <begin position="604"/>
        <end position="633"/>
    </location>
</feature>
<feature type="compositionally biased region" description="Low complexity" evidence="12">
    <location>
        <begin position="2116"/>
        <end position="2126"/>
    </location>
</feature>
<feature type="compositionally biased region" description="Basic and acidic residues" evidence="12">
    <location>
        <begin position="2240"/>
        <end position="2253"/>
    </location>
</feature>
<evidence type="ECO:0000256" key="2">
    <source>
        <dbReference type="ARBA" id="ARBA00003976"/>
    </source>
</evidence>
<feature type="domain" description="RING-type" evidence="13">
    <location>
        <begin position="336"/>
        <end position="381"/>
    </location>
</feature>
<organism evidence="15 16">
    <name type="scientific">Pleodorina starrii</name>
    <dbReference type="NCBI Taxonomy" id="330485"/>
    <lineage>
        <taxon>Eukaryota</taxon>
        <taxon>Viridiplantae</taxon>
        <taxon>Chlorophyta</taxon>
        <taxon>core chlorophytes</taxon>
        <taxon>Chlorophyceae</taxon>
        <taxon>CS clade</taxon>
        <taxon>Chlamydomonadales</taxon>
        <taxon>Volvocaceae</taxon>
        <taxon>Pleodorina</taxon>
    </lineage>
</organism>
<feature type="compositionally biased region" description="Gly residues" evidence="12">
    <location>
        <begin position="2201"/>
        <end position="2219"/>
    </location>
</feature>
<evidence type="ECO:0000256" key="5">
    <source>
        <dbReference type="ARBA" id="ARBA00022679"/>
    </source>
</evidence>
<evidence type="ECO:0000259" key="14">
    <source>
        <dbReference type="PROSITE" id="PS51873"/>
    </source>
</evidence>
<evidence type="ECO:0000313" key="15">
    <source>
        <dbReference type="EMBL" id="GLC58182.1"/>
    </source>
</evidence>
<dbReference type="Pfam" id="PF01485">
    <property type="entry name" value="IBR"/>
    <property type="match status" value="1"/>
</dbReference>
<feature type="compositionally biased region" description="Low complexity" evidence="12">
    <location>
        <begin position="215"/>
        <end position="229"/>
    </location>
</feature>
<feature type="compositionally biased region" description="Low complexity" evidence="12">
    <location>
        <begin position="988"/>
        <end position="998"/>
    </location>
</feature>
<dbReference type="InterPro" id="IPR031127">
    <property type="entry name" value="E3_UB_ligase_RBR"/>
</dbReference>